<gene>
    <name evidence="2" type="ORF">R1flu_017670</name>
</gene>
<accession>A0ABD1ZDU3</accession>
<proteinExistence type="predicted"/>
<feature type="compositionally biased region" description="Basic and acidic residues" evidence="1">
    <location>
        <begin position="214"/>
        <end position="240"/>
    </location>
</feature>
<comment type="caution">
    <text evidence="2">The sequence shown here is derived from an EMBL/GenBank/DDBJ whole genome shotgun (WGS) entry which is preliminary data.</text>
</comment>
<dbReference type="AlphaFoldDB" id="A0ABD1ZDU3"/>
<evidence type="ECO:0000256" key="1">
    <source>
        <dbReference type="SAM" id="MobiDB-lite"/>
    </source>
</evidence>
<sequence length="249" mass="28642">MQTIRYNVPRPWPQGFSLVEAVEVNKCEFSPTKVTEHVGRVGIIPRTWYKERQDWYVDILDFVCIRTVQRQKEKILGPFRYVSGIENFVLLEDFKRNQFWFPKFLRQDKENDTFFSSTAIWIWMFGCYCKALQGQNEAYPPGCFCLNIFNRGLCIQCSYRPDLHRTVAIDVVADSQALELEPANVDETLSQNICLCKDIFGSEKQCFCGYGLPTEKHEGARPGSDEKELSGTRGDGKSETAADTDQVTE</sequence>
<name>A0ABD1ZDU3_9MARC</name>
<evidence type="ECO:0000313" key="2">
    <source>
        <dbReference type="EMBL" id="KAL2649542.1"/>
    </source>
</evidence>
<organism evidence="2 3">
    <name type="scientific">Riccia fluitans</name>
    <dbReference type="NCBI Taxonomy" id="41844"/>
    <lineage>
        <taxon>Eukaryota</taxon>
        <taxon>Viridiplantae</taxon>
        <taxon>Streptophyta</taxon>
        <taxon>Embryophyta</taxon>
        <taxon>Marchantiophyta</taxon>
        <taxon>Marchantiopsida</taxon>
        <taxon>Marchantiidae</taxon>
        <taxon>Marchantiales</taxon>
        <taxon>Ricciaceae</taxon>
        <taxon>Riccia</taxon>
    </lineage>
</organism>
<reference evidence="2 3" key="1">
    <citation type="submission" date="2024-09" db="EMBL/GenBank/DDBJ databases">
        <title>Chromosome-scale assembly of Riccia fluitans.</title>
        <authorList>
            <person name="Paukszto L."/>
            <person name="Sawicki J."/>
            <person name="Karawczyk K."/>
            <person name="Piernik-Szablinska J."/>
            <person name="Szczecinska M."/>
            <person name="Mazdziarz M."/>
        </authorList>
    </citation>
    <scope>NUCLEOTIDE SEQUENCE [LARGE SCALE GENOMIC DNA]</scope>
    <source>
        <strain evidence="2">Rf_01</strain>
        <tissue evidence="2">Aerial parts of the thallus</tissue>
    </source>
</reference>
<feature type="region of interest" description="Disordered" evidence="1">
    <location>
        <begin position="214"/>
        <end position="249"/>
    </location>
</feature>
<evidence type="ECO:0000313" key="3">
    <source>
        <dbReference type="Proteomes" id="UP001605036"/>
    </source>
</evidence>
<dbReference type="EMBL" id="JBHFFA010000001">
    <property type="protein sequence ID" value="KAL2649542.1"/>
    <property type="molecule type" value="Genomic_DNA"/>
</dbReference>
<protein>
    <submittedName>
        <fullName evidence="2">Uncharacterized protein</fullName>
    </submittedName>
</protein>
<dbReference type="Proteomes" id="UP001605036">
    <property type="component" value="Unassembled WGS sequence"/>
</dbReference>
<keyword evidence="3" id="KW-1185">Reference proteome</keyword>